<reference evidence="7 8" key="1">
    <citation type="submission" date="2016-10" db="EMBL/GenBank/DDBJ databases">
        <authorList>
            <person name="de Groot N.N."/>
        </authorList>
    </citation>
    <scope>NUCLEOTIDE SEQUENCE [LARGE SCALE GENOMIC DNA]</scope>
    <source>
        <strain evidence="7 8">DSM 21001</strain>
    </source>
</reference>
<feature type="transmembrane region" description="Helical" evidence="6">
    <location>
        <begin position="241"/>
        <end position="264"/>
    </location>
</feature>
<comment type="subcellular location">
    <subcellularLocation>
        <location evidence="1">Cell membrane</location>
        <topology evidence="1">Multi-pass membrane protein</topology>
    </subcellularLocation>
</comment>
<feature type="transmembrane region" description="Helical" evidence="6">
    <location>
        <begin position="194"/>
        <end position="221"/>
    </location>
</feature>
<feature type="transmembrane region" description="Helical" evidence="6">
    <location>
        <begin position="46"/>
        <end position="63"/>
    </location>
</feature>
<proteinExistence type="predicted"/>
<gene>
    <name evidence="7" type="ORF">SAMN05421771_3587</name>
</gene>
<evidence type="ECO:0000256" key="5">
    <source>
        <dbReference type="ARBA" id="ARBA00023136"/>
    </source>
</evidence>
<protein>
    <submittedName>
        <fullName evidence="7">Cytochrome c oxidase assembly factor CtaG</fullName>
    </submittedName>
</protein>
<dbReference type="AlphaFoldDB" id="A0A1I6MT40"/>
<evidence type="ECO:0000256" key="4">
    <source>
        <dbReference type="ARBA" id="ARBA00022989"/>
    </source>
</evidence>
<accession>A0A1I6MT40</accession>
<keyword evidence="8" id="KW-1185">Reference proteome</keyword>
<evidence type="ECO:0000256" key="6">
    <source>
        <dbReference type="SAM" id="Phobius"/>
    </source>
</evidence>
<evidence type="ECO:0000313" key="7">
    <source>
        <dbReference type="EMBL" id="SFS18873.1"/>
    </source>
</evidence>
<dbReference type="STRING" id="474950.SAMN05421771_3587"/>
<keyword evidence="5 6" id="KW-0472">Membrane</keyword>
<keyword evidence="2" id="KW-1003">Cell membrane</keyword>
<evidence type="ECO:0000256" key="3">
    <source>
        <dbReference type="ARBA" id="ARBA00022692"/>
    </source>
</evidence>
<feature type="transmembrane region" description="Helical" evidence="6">
    <location>
        <begin position="165"/>
        <end position="182"/>
    </location>
</feature>
<organism evidence="7 8">
    <name type="scientific">Granulicella pectinivorans</name>
    <dbReference type="NCBI Taxonomy" id="474950"/>
    <lineage>
        <taxon>Bacteria</taxon>
        <taxon>Pseudomonadati</taxon>
        <taxon>Acidobacteriota</taxon>
        <taxon>Terriglobia</taxon>
        <taxon>Terriglobales</taxon>
        <taxon>Acidobacteriaceae</taxon>
        <taxon>Granulicella</taxon>
    </lineage>
</organism>
<feature type="transmembrane region" description="Helical" evidence="6">
    <location>
        <begin position="12"/>
        <end position="34"/>
    </location>
</feature>
<dbReference type="EMBL" id="FOZL01000001">
    <property type="protein sequence ID" value="SFS18873.1"/>
    <property type="molecule type" value="Genomic_DNA"/>
</dbReference>
<dbReference type="InterPro" id="IPR019108">
    <property type="entry name" value="Caa3_assmbl_CtaG-rel"/>
</dbReference>
<dbReference type="Pfam" id="PF09678">
    <property type="entry name" value="Caa3_CtaG"/>
    <property type="match status" value="1"/>
</dbReference>
<dbReference type="OrthoDB" id="9808789at2"/>
<sequence>MSDAAQDIFAEWSLPLSLTLTILVTAILYVRGWFAIRKTRSAQFHSLRLVSFLAGLATLWLAIGSPLDGFADAMLSAHMCEHLLLMSVVPPLLLYGWPVVPLLRGLPAVVRAVIGPFIRSASLRRLEHWLVTPLVAWLAMNITFLGWHVPAAYDFALEHENWHDFEHICFLGTSILFWWCILRPWPSARRSKSWGILIYLISADIVNTLLSAFLSFCGRPIYPYYSGRPNPLHLTSIDDQILGAVIMWVLGSLAFLIPAVLIAYELIEPKRHTTNSVISSHNSSLFGRRV</sequence>
<feature type="transmembrane region" description="Helical" evidence="6">
    <location>
        <begin position="129"/>
        <end position="153"/>
    </location>
</feature>
<dbReference type="Proteomes" id="UP000199024">
    <property type="component" value="Unassembled WGS sequence"/>
</dbReference>
<evidence type="ECO:0000313" key="8">
    <source>
        <dbReference type="Proteomes" id="UP000199024"/>
    </source>
</evidence>
<dbReference type="RefSeq" id="WP_089841250.1">
    <property type="nucleotide sequence ID" value="NZ_FOZL01000001.1"/>
</dbReference>
<name>A0A1I6MT40_9BACT</name>
<keyword evidence="3 6" id="KW-0812">Transmembrane</keyword>
<keyword evidence="4 6" id="KW-1133">Transmembrane helix</keyword>
<evidence type="ECO:0000256" key="2">
    <source>
        <dbReference type="ARBA" id="ARBA00022475"/>
    </source>
</evidence>
<dbReference type="GO" id="GO:0005886">
    <property type="term" value="C:plasma membrane"/>
    <property type="evidence" value="ECO:0007669"/>
    <property type="project" value="UniProtKB-SubCell"/>
</dbReference>
<evidence type="ECO:0000256" key="1">
    <source>
        <dbReference type="ARBA" id="ARBA00004651"/>
    </source>
</evidence>